<feature type="region of interest" description="Disordered" evidence="1">
    <location>
        <begin position="162"/>
        <end position="185"/>
    </location>
</feature>
<name>A0A7E4WA45_PANRE</name>
<keyword evidence="2" id="KW-0812">Transmembrane</keyword>
<feature type="transmembrane region" description="Helical" evidence="2">
    <location>
        <begin position="47"/>
        <end position="70"/>
    </location>
</feature>
<dbReference type="WBParaSite" id="Pan_g7969.t1">
    <property type="protein sequence ID" value="Pan_g7969.t1"/>
    <property type="gene ID" value="Pan_g7969"/>
</dbReference>
<protein>
    <submittedName>
        <fullName evidence="5">Uncharacterized protein</fullName>
    </submittedName>
</protein>
<evidence type="ECO:0000256" key="2">
    <source>
        <dbReference type="SAM" id="Phobius"/>
    </source>
</evidence>
<accession>A0A7E4WA45</accession>
<organism evidence="4 5">
    <name type="scientific">Panagrellus redivivus</name>
    <name type="common">Microworm</name>
    <dbReference type="NCBI Taxonomy" id="6233"/>
    <lineage>
        <taxon>Eukaryota</taxon>
        <taxon>Metazoa</taxon>
        <taxon>Ecdysozoa</taxon>
        <taxon>Nematoda</taxon>
        <taxon>Chromadorea</taxon>
        <taxon>Rhabditida</taxon>
        <taxon>Tylenchina</taxon>
        <taxon>Panagrolaimomorpha</taxon>
        <taxon>Panagrolaimoidea</taxon>
        <taxon>Panagrolaimidae</taxon>
        <taxon>Panagrellus</taxon>
    </lineage>
</organism>
<feature type="region of interest" description="Disordered" evidence="1">
    <location>
        <begin position="79"/>
        <end position="122"/>
    </location>
</feature>
<feature type="compositionally biased region" description="Basic and acidic residues" evidence="1">
    <location>
        <begin position="261"/>
        <end position="275"/>
    </location>
</feature>
<evidence type="ECO:0000256" key="3">
    <source>
        <dbReference type="SAM" id="SignalP"/>
    </source>
</evidence>
<dbReference type="Proteomes" id="UP000492821">
    <property type="component" value="Unassembled WGS sequence"/>
</dbReference>
<feature type="chain" id="PRO_5028844209" evidence="3">
    <location>
        <begin position="24"/>
        <end position="296"/>
    </location>
</feature>
<keyword evidence="2" id="KW-0472">Membrane</keyword>
<feature type="compositionally biased region" description="Pro residues" evidence="1">
    <location>
        <begin position="162"/>
        <end position="173"/>
    </location>
</feature>
<evidence type="ECO:0000313" key="5">
    <source>
        <dbReference type="WBParaSite" id="Pan_g7969.t1"/>
    </source>
</evidence>
<evidence type="ECO:0000313" key="4">
    <source>
        <dbReference type="Proteomes" id="UP000492821"/>
    </source>
</evidence>
<feature type="signal peptide" evidence="3">
    <location>
        <begin position="1"/>
        <end position="23"/>
    </location>
</feature>
<feature type="region of interest" description="Disordered" evidence="1">
    <location>
        <begin position="214"/>
        <end position="296"/>
    </location>
</feature>
<keyword evidence="3" id="KW-0732">Signal</keyword>
<feature type="compositionally biased region" description="Basic and acidic residues" evidence="1">
    <location>
        <begin position="79"/>
        <end position="89"/>
    </location>
</feature>
<dbReference type="AlphaFoldDB" id="A0A7E4WA45"/>
<reference evidence="4" key="1">
    <citation type="journal article" date="2013" name="Genetics">
        <title>The draft genome and transcriptome of Panagrellus redivivus are shaped by the harsh demands of a free-living lifestyle.</title>
        <authorList>
            <person name="Srinivasan J."/>
            <person name="Dillman A.R."/>
            <person name="Macchietto M.G."/>
            <person name="Heikkinen L."/>
            <person name="Lakso M."/>
            <person name="Fracchia K.M."/>
            <person name="Antoshechkin I."/>
            <person name="Mortazavi A."/>
            <person name="Wong G."/>
            <person name="Sternberg P.W."/>
        </authorList>
    </citation>
    <scope>NUCLEOTIDE SEQUENCE [LARGE SCALE GENOMIC DNA]</scope>
    <source>
        <strain evidence="4">MT8872</strain>
    </source>
</reference>
<proteinExistence type="predicted"/>
<keyword evidence="2" id="KW-1133">Transmembrane helix</keyword>
<keyword evidence="4" id="KW-1185">Reference proteome</keyword>
<reference evidence="5" key="2">
    <citation type="submission" date="2020-10" db="UniProtKB">
        <authorList>
            <consortium name="WormBaseParasite"/>
        </authorList>
    </citation>
    <scope>IDENTIFICATION</scope>
</reference>
<evidence type="ECO:0000256" key="1">
    <source>
        <dbReference type="SAM" id="MobiDB-lite"/>
    </source>
</evidence>
<sequence>MARPRHWLLLLGVFVVQICFALAAFGDPKTTTPIVTTEAPFIDTQTLYIIIAVAVFVLFLIILGLLFFCFRSKLLPDKFPPKGGSRQEDTEAQLVRQRRRGRRQLTPDDDGAVFDATHDAAAPPPLTVPAPVEVVAPAPAPAPAPVAVAPPPPEVVAVAPAPPPVPTPPPPPSSHHKKKDVVEIPKDEYRKLVKARLENDELHGILEEIDALKQRENEERRKKEAKRAAAKKAEQMHPGGPDGLYNGSPYSPYKAGGRSFHGGDLHRSDRNETLKSDPGYSMGSMVTKTEERDKPH</sequence>